<feature type="non-terminal residue" evidence="1">
    <location>
        <position position="1"/>
    </location>
</feature>
<comment type="caution">
    <text evidence="1">The sequence shown here is derived from an EMBL/GenBank/DDBJ whole genome shotgun (WGS) entry which is preliminary data.</text>
</comment>
<organism evidence="1 2">
    <name type="scientific">Trifolium medium</name>
    <dbReference type="NCBI Taxonomy" id="97028"/>
    <lineage>
        <taxon>Eukaryota</taxon>
        <taxon>Viridiplantae</taxon>
        <taxon>Streptophyta</taxon>
        <taxon>Embryophyta</taxon>
        <taxon>Tracheophyta</taxon>
        <taxon>Spermatophyta</taxon>
        <taxon>Magnoliopsida</taxon>
        <taxon>eudicotyledons</taxon>
        <taxon>Gunneridae</taxon>
        <taxon>Pentapetalae</taxon>
        <taxon>rosids</taxon>
        <taxon>fabids</taxon>
        <taxon>Fabales</taxon>
        <taxon>Fabaceae</taxon>
        <taxon>Papilionoideae</taxon>
        <taxon>50 kb inversion clade</taxon>
        <taxon>NPAAA clade</taxon>
        <taxon>Hologalegina</taxon>
        <taxon>IRL clade</taxon>
        <taxon>Trifolieae</taxon>
        <taxon>Trifolium</taxon>
    </lineage>
</organism>
<dbReference type="AlphaFoldDB" id="A0A392NNB8"/>
<evidence type="ECO:0000313" key="2">
    <source>
        <dbReference type="Proteomes" id="UP000265520"/>
    </source>
</evidence>
<reference evidence="1 2" key="1">
    <citation type="journal article" date="2018" name="Front. Plant Sci.">
        <title>Red Clover (Trifolium pratense) and Zigzag Clover (T. medium) - A Picture of Genomic Similarities and Differences.</title>
        <authorList>
            <person name="Dluhosova J."/>
            <person name="Istvanek J."/>
            <person name="Nedelnik J."/>
            <person name="Repkova J."/>
        </authorList>
    </citation>
    <scope>NUCLEOTIDE SEQUENCE [LARGE SCALE GENOMIC DNA]</scope>
    <source>
        <strain evidence="2">cv. 10/8</strain>
        <tissue evidence="1">Leaf</tissue>
    </source>
</reference>
<accession>A0A392NNB8</accession>
<dbReference type="Proteomes" id="UP000265520">
    <property type="component" value="Unassembled WGS sequence"/>
</dbReference>
<name>A0A392NNB8_9FABA</name>
<keyword evidence="2" id="KW-1185">Reference proteome</keyword>
<sequence length="136" mass="15250">GQAGPAPRDHFSFGDEYKKDVCANEVVFQRKRVVEYNGWKPLKLNFVKLNTYCACSDGKRAGCGGVIRSTRGMTWRLGFSNVEVSIDSKVVVQVIKTRRVQGFANYPLVKKIHNMLNMEWNVEFGKGLCAVTASTQ</sequence>
<dbReference type="EMBL" id="LXQA010043728">
    <property type="protein sequence ID" value="MCI00609.1"/>
    <property type="molecule type" value="Genomic_DNA"/>
</dbReference>
<protein>
    <submittedName>
        <fullName evidence="1">Uncharacterized protein</fullName>
    </submittedName>
</protein>
<evidence type="ECO:0000313" key="1">
    <source>
        <dbReference type="EMBL" id="MCI00609.1"/>
    </source>
</evidence>
<proteinExistence type="predicted"/>